<evidence type="ECO:0000256" key="2">
    <source>
        <dbReference type="ARBA" id="ARBA00022490"/>
    </source>
</evidence>
<keyword evidence="4" id="KW-0012">Acyltransferase</keyword>
<organism evidence="6 7">
    <name type="scientific">Serpentinimonas maccroryi</name>
    <dbReference type="NCBI Taxonomy" id="1458426"/>
    <lineage>
        <taxon>Bacteria</taxon>
        <taxon>Pseudomonadati</taxon>
        <taxon>Pseudomonadota</taxon>
        <taxon>Betaproteobacteria</taxon>
        <taxon>Burkholderiales</taxon>
        <taxon>Comamonadaceae</taxon>
        <taxon>Serpentinimonas</taxon>
    </lineage>
</organism>
<dbReference type="HOGENOM" id="CLU_017387_1_0_4"/>
<dbReference type="GO" id="GO:0005737">
    <property type="term" value="C:cytoplasm"/>
    <property type="evidence" value="ECO:0007669"/>
    <property type="project" value="UniProtKB-SubCell"/>
</dbReference>
<keyword evidence="3" id="KW-0808">Transferase</keyword>
<keyword evidence="2" id="KW-0963">Cytoplasm</keyword>
<dbReference type="STRING" id="1458426.SMCB_1456"/>
<gene>
    <name evidence="6" type="ORF">SMCB_1456</name>
</gene>
<dbReference type="RefSeq" id="WP_045535947.1">
    <property type="nucleotide sequence ID" value="NZ_AP014569.1"/>
</dbReference>
<accession>A0A060NXQ5</accession>
<evidence type="ECO:0000256" key="4">
    <source>
        <dbReference type="ARBA" id="ARBA00023315"/>
    </source>
</evidence>
<evidence type="ECO:0000313" key="6">
    <source>
        <dbReference type="EMBL" id="BAO83684.1"/>
    </source>
</evidence>
<dbReference type="InterPro" id="IPR010941">
    <property type="entry name" value="PhaC_N"/>
</dbReference>
<dbReference type="Gene3D" id="3.40.50.1820">
    <property type="entry name" value="alpha/beta hydrolase"/>
    <property type="match status" value="1"/>
</dbReference>
<evidence type="ECO:0000313" key="7">
    <source>
        <dbReference type="Proteomes" id="UP000066014"/>
    </source>
</evidence>
<dbReference type="NCBIfam" id="TIGR01838">
    <property type="entry name" value="PHA_synth_I"/>
    <property type="match status" value="1"/>
</dbReference>
<keyword evidence="7" id="KW-1185">Reference proteome</keyword>
<dbReference type="InterPro" id="IPR051321">
    <property type="entry name" value="PHA/PHB_synthase"/>
</dbReference>
<evidence type="ECO:0000256" key="1">
    <source>
        <dbReference type="ARBA" id="ARBA00004496"/>
    </source>
</evidence>
<feature type="domain" description="Poly-beta-hydroxybutyrate polymerase N-terminal" evidence="5">
    <location>
        <begin position="107"/>
        <end position="274"/>
    </location>
</feature>
<dbReference type="PANTHER" id="PTHR36837">
    <property type="entry name" value="POLY(3-HYDROXYALKANOATE) POLYMERASE SUBUNIT PHAC"/>
    <property type="match status" value="1"/>
</dbReference>
<dbReference type="Pfam" id="PF07167">
    <property type="entry name" value="PhaC_N"/>
    <property type="match status" value="1"/>
</dbReference>
<evidence type="ECO:0000259" key="5">
    <source>
        <dbReference type="Pfam" id="PF07167"/>
    </source>
</evidence>
<dbReference type="SUPFAM" id="SSF53474">
    <property type="entry name" value="alpha/beta-Hydrolases"/>
    <property type="match status" value="1"/>
</dbReference>
<dbReference type="KEGG" id="cbab:SMCB_1456"/>
<dbReference type="GO" id="GO:0016746">
    <property type="term" value="F:acyltransferase activity"/>
    <property type="evidence" value="ECO:0007669"/>
    <property type="project" value="UniProtKB-KW"/>
</dbReference>
<dbReference type="OrthoDB" id="7208816at2"/>
<dbReference type="AlphaFoldDB" id="A0A060NXQ5"/>
<reference evidence="6 7" key="1">
    <citation type="journal article" date="2014" name="Nat. Commun.">
        <title>Physiological and genomic features of highly alkaliphilic hydrogen-utilizing Betaproteobacteria from a continental serpentinizing site.</title>
        <authorList>
            <person name="Suzuki S."/>
            <person name="Kuenen J.G."/>
            <person name="Schipper K."/>
            <person name="van der Velde S."/>
            <person name="Ishii S."/>
            <person name="Wu A."/>
            <person name="Sorokin D.Y."/>
            <person name="Tenney A."/>
            <person name="Meng X.Y."/>
            <person name="Morrill P.L."/>
            <person name="Kamagata Y."/>
            <person name="Muyzer G."/>
            <person name="Nealson K.H."/>
        </authorList>
    </citation>
    <scope>NUCLEOTIDE SEQUENCE [LARGE SCALE GENOMIC DNA]</scope>
    <source>
        <strain evidence="6 7">B1</strain>
    </source>
</reference>
<proteinExistence type="predicted"/>
<dbReference type="Proteomes" id="UP000066014">
    <property type="component" value="Chromosome"/>
</dbReference>
<dbReference type="InterPro" id="IPR010963">
    <property type="entry name" value="PHA_synth_I"/>
</dbReference>
<dbReference type="PANTHER" id="PTHR36837:SF5">
    <property type="entry name" value="POLY-3-HYDROXYBUTYRATE SYNTHASE"/>
    <property type="match status" value="1"/>
</dbReference>
<dbReference type="GO" id="GO:0042619">
    <property type="term" value="P:poly-hydroxybutyrate biosynthetic process"/>
    <property type="evidence" value="ECO:0007669"/>
    <property type="project" value="InterPro"/>
</dbReference>
<name>A0A060NXQ5_9BURK</name>
<sequence>MSNPQNPWLQTAQQLQQSALQYWGQLLQASPSAATPVPGAAPNATPFAAPFAAPFAPAGGVDLSEMLAQVAGHPVQIEPTRLLQIQSDYLKDLAQLWSQGLQVKPPQDKRFAAPAWSSNPLSAYAAAAYQLNARTLMALADAVQADAKTRARIQFAVLQWIEASAPSNFLAFNAEAQQKALETQGESLSKGVQNLLHDLEQGHVSMTDESAFEVGKNVATTEGQVVFENELFQLIQYKPLTAKVHQRPFLLVPPCINKYYILDLQPGNSLVRYAVEQGMSTFVVSWCNPDAALAHKTWDDYIEAAIIKAIEVVREITRAEQINALGFCVGGTMLGTALAVLAARGEKPVASATFLTAFLDFTDTGVLDVFIDENFVRLREQQFAQGGLLPGRDLATTFSFLRPTDLVWNYVVGNYLKGETPPPFDLLYWNSDSTNLPGPYYAWYLRHTYLQNELCKPNALTVCGQPVDLGRIDIPVYIYGSREDHIVPIGGAYASTQHLPGPKRFVMGASGHIAGVINPASKGKRSHWVGSTEHFPPRLDDWLASATERPGSWWTDWAEWLKGHAGELVAAPKGYGSRKYKAIEPAPGRYVKVKA</sequence>
<dbReference type="InterPro" id="IPR029058">
    <property type="entry name" value="AB_hydrolase_fold"/>
</dbReference>
<comment type="subcellular location">
    <subcellularLocation>
        <location evidence="1">Cytoplasm</location>
    </subcellularLocation>
</comment>
<evidence type="ECO:0000256" key="3">
    <source>
        <dbReference type="ARBA" id="ARBA00022679"/>
    </source>
</evidence>
<dbReference type="EMBL" id="AP014569">
    <property type="protein sequence ID" value="BAO83684.1"/>
    <property type="molecule type" value="Genomic_DNA"/>
</dbReference>
<protein>
    <submittedName>
        <fullName evidence="6">Poly(3-hydroxyalkanoate) synthetase</fullName>
    </submittedName>
</protein>